<dbReference type="EMBL" id="JAGQHS010000075">
    <property type="protein sequence ID" value="MCA9756967.1"/>
    <property type="molecule type" value="Genomic_DNA"/>
</dbReference>
<dbReference type="PRINTS" id="PR01590">
    <property type="entry name" value="HTHFIS"/>
</dbReference>
<dbReference type="Gene3D" id="1.10.8.60">
    <property type="match status" value="1"/>
</dbReference>
<dbReference type="Gene3D" id="1.10.10.60">
    <property type="entry name" value="Homeodomain-like"/>
    <property type="match status" value="1"/>
</dbReference>
<evidence type="ECO:0000256" key="6">
    <source>
        <dbReference type="SAM" id="MobiDB-lite"/>
    </source>
</evidence>
<dbReference type="InterPro" id="IPR025943">
    <property type="entry name" value="Sigma_54_int_dom_ATP-bd_2"/>
</dbReference>
<keyword evidence="3" id="KW-0805">Transcription regulation</keyword>
<evidence type="ECO:0000256" key="1">
    <source>
        <dbReference type="ARBA" id="ARBA00022741"/>
    </source>
</evidence>
<sequence length="503" mass="56006">MPPTTSPRVDSIIVWSVGCQEISPELRARGFVTKSWRSVDALLKAPRSEDGLRAIVLHDEALGDRALEPVIRSLRSRFPFVDALLWGPGASAGRVRAALRAGFHDVVLSRTPRRVSTSVGEVIEKQRYLPRMRRARYDGAKTRFEGLLSRSRAMWDVFDACERIARTDATVLVLGETGTGKELVARAIHRRSDRSGRFVAINCGAIPAGLVDSEFFGHKKGAFTGATGDKLGLFRHAEGGTLFLDEIGNLSMEGQSSLLRVLQEGRIRPVGNQDEIPVDVRVVAATSTPLEEEVRNGKFREDLYYRLDVIQLVLPALRERQEDILFLFAHFASRAAKQYKVTRPDVSDGFLEELISYQWPGNVRELENFTERLILSSTSEATLTRKHFRRLSRQKTEHETTPVRETSGAKAAPSRTPSALGLRDWNWGTGTEVDISAPLDENVRRVVESTERSYLRACLAQCEGRVGAAATAAGISRRTLLRKMNQYGLSKEEFRGGASEESE</sequence>
<dbReference type="InterPro" id="IPR009057">
    <property type="entry name" value="Homeodomain-like_sf"/>
</dbReference>
<dbReference type="CDD" id="cd00009">
    <property type="entry name" value="AAA"/>
    <property type="match status" value="1"/>
</dbReference>
<evidence type="ECO:0000256" key="2">
    <source>
        <dbReference type="ARBA" id="ARBA00022840"/>
    </source>
</evidence>
<dbReference type="PANTHER" id="PTHR32071">
    <property type="entry name" value="TRANSCRIPTIONAL REGULATORY PROTEIN"/>
    <property type="match status" value="1"/>
</dbReference>
<dbReference type="SUPFAM" id="SSF46689">
    <property type="entry name" value="Homeodomain-like"/>
    <property type="match status" value="1"/>
</dbReference>
<dbReference type="SMART" id="SM00382">
    <property type="entry name" value="AAA"/>
    <property type="match status" value="1"/>
</dbReference>
<name>A0A956SDS8_UNCEI</name>
<feature type="domain" description="Sigma-54 factor interaction" evidence="7">
    <location>
        <begin position="147"/>
        <end position="375"/>
    </location>
</feature>
<proteinExistence type="predicted"/>
<comment type="caution">
    <text evidence="8">The sequence shown here is derived from an EMBL/GenBank/DDBJ whole genome shotgun (WGS) entry which is preliminary data.</text>
</comment>
<dbReference type="SUPFAM" id="SSF52540">
    <property type="entry name" value="P-loop containing nucleoside triphosphate hydrolases"/>
    <property type="match status" value="1"/>
</dbReference>
<dbReference type="GO" id="GO:0043565">
    <property type="term" value="F:sequence-specific DNA binding"/>
    <property type="evidence" value="ECO:0007669"/>
    <property type="project" value="InterPro"/>
</dbReference>
<dbReference type="AlphaFoldDB" id="A0A956SDS8"/>
<protein>
    <submittedName>
        <fullName evidence="8">Sigma-54-dependent Fis family transcriptional regulator</fullName>
    </submittedName>
</protein>
<evidence type="ECO:0000256" key="3">
    <source>
        <dbReference type="ARBA" id="ARBA00023015"/>
    </source>
</evidence>
<keyword evidence="2" id="KW-0067">ATP-binding</keyword>
<evidence type="ECO:0000259" key="7">
    <source>
        <dbReference type="PROSITE" id="PS50045"/>
    </source>
</evidence>
<dbReference type="PROSITE" id="PS00675">
    <property type="entry name" value="SIGMA54_INTERACT_1"/>
    <property type="match status" value="1"/>
</dbReference>
<keyword evidence="1" id="KW-0547">Nucleotide-binding</keyword>
<dbReference type="PROSITE" id="PS00688">
    <property type="entry name" value="SIGMA54_INTERACT_3"/>
    <property type="match status" value="1"/>
</dbReference>
<accession>A0A956SDS8</accession>
<dbReference type="GO" id="GO:0006355">
    <property type="term" value="P:regulation of DNA-templated transcription"/>
    <property type="evidence" value="ECO:0007669"/>
    <property type="project" value="InterPro"/>
</dbReference>
<dbReference type="Pfam" id="PF25601">
    <property type="entry name" value="AAA_lid_14"/>
    <property type="match status" value="1"/>
</dbReference>
<dbReference type="Gene3D" id="3.40.50.300">
    <property type="entry name" value="P-loop containing nucleotide triphosphate hydrolases"/>
    <property type="match status" value="1"/>
</dbReference>
<evidence type="ECO:0000313" key="8">
    <source>
        <dbReference type="EMBL" id="MCA9756967.1"/>
    </source>
</evidence>
<reference evidence="8" key="1">
    <citation type="submission" date="2020-04" db="EMBL/GenBank/DDBJ databases">
        <authorList>
            <person name="Zhang T."/>
        </authorList>
    </citation>
    <scope>NUCLEOTIDE SEQUENCE</scope>
    <source>
        <strain evidence="8">HKST-UBA02</strain>
    </source>
</reference>
<dbReference type="InterPro" id="IPR025944">
    <property type="entry name" value="Sigma_54_int_dom_CS"/>
</dbReference>
<feature type="region of interest" description="Disordered" evidence="6">
    <location>
        <begin position="390"/>
        <end position="423"/>
    </location>
</feature>
<dbReference type="InterPro" id="IPR002197">
    <property type="entry name" value="HTH_Fis"/>
</dbReference>
<keyword evidence="5" id="KW-0804">Transcription</keyword>
<dbReference type="Proteomes" id="UP000739538">
    <property type="component" value="Unassembled WGS sequence"/>
</dbReference>
<dbReference type="InterPro" id="IPR002078">
    <property type="entry name" value="Sigma_54_int"/>
</dbReference>
<evidence type="ECO:0000256" key="4">
    <source>
        <dbReference type="ARBA" id="ARBA00023125"/>
    </source>
</evidence>
<gene>
    <name evidence="8" type="ORF">KDA27_14275</name>
</gene>
<dbReference type="Pfam" id="PF02954">
    <property type="entry name" value="HTH_8"/>
    <property type="match status" value="1"/>
</dbReference>
<dbReference type="PANTHER" id="PTHR32071:SF113">
    <property type="entry name" value="ALGINATE BIOSYNTHESIS TRANSCRIPTIONAL REGULATORY PROTEIN ALGB"/>
    <property type="match status" value="1"/>
</dbReference>
<reference evidence="8" key="2">
    <citation type="journal article" date="2021" name="Microbiome">
        <title>Successional dynamics and alternative stable states in a saline activated sludge microbial community over 9 years.</title>
        <authorList>
            <person name="Wang Y."/>
            <person name="Ye J."/>
            <person name="Ju F."/>
            <person name="Liu L."/>
            <person name="Boyd J.A."/>
            <person name="Deng Y."/>
            <person name="Parks D.H."/>
            <person name="Jiang X."/>
            <person name="Yin X."/>
            <person name="Woodcroft B.J."/>
            <person name="Tyson G.W."/>
            <person name="Hugenholtz P."/>
            <person name="Polz M.F."/>
            <person name="Zhang T."/>
        </authorList>
    </citation>
    <scope>NUCLEOTIDE SEQUENCE</scope>
    <source>
        <strain evidence="8">HKST-UBA02</strain>
    </source>
</reference>
<keyword evidence="4" id="KW-0238">DNA-binding</keyword>
<dbReference type="Pfam" id="PF00158">
    <property type="entry name" value="Sigma54_activat"/>
    <property type="match status" value="1"/>
</dbReference>
<dbReference type="InterPro" id="IPR025662">
    <property type="entry name" value="Sigma_54_int_dom_ATP-bd_1"/>
</dbReference>
<dbReference type="PROSITE" id="PS00676">
    <property type="entry name" value="SIGMA54_INTERACT_2"/>
    <property type="match status" value="1"/>
</dbReference>
<dbReference type="InterPro" id="IPR027417">
    <property type="entry name" value="P-loop_NTPase"/>
</dbReference>
<evidence type="ECO:0000256" key="5">
    <source>
        <dbReference type="ARBA" id="ARBA00023163"/>
    </source>
</evidence>
<dbReference type="InterPro" id="IPR058031">
    <property type="entry name" value="AAA_lid_NorR"/>
</dbReference>
<organism evidence="8 9">
    <name type="scientific">Eiseniibacteriota bacterium</name>
    <dbReference type="NCBI Taxonomy" id="2212470"/>
    <lineage>
        <taxon>Bacteria</taxon>
        <taxon>Candidatus Eiseniibacteriota</taxon>
    </lineage>
</organism>
<dbReference type="PROSITE" id="PS50045">
    <property type="entry name" value="SIGMA54_INTERACT_4"/>
    <property type="match status" value="1"/>
</dbReference>
<dbReference type="FunFam" id="3.40.50.300:FF:000006">
    <property type="entry name" value="DNA-binding transcriptional regulator NtrC"/>
    <property type="match status" value="1"/>
</dbReference>
<dbReference type="InterPro" id="IPR003593">
    <property type="entry name" value="AAA+_ATPase"/>
</dbReference>
<dbReference type="GO" id="GO:0005524">
    <property type="term" value="F:ATP binding"/>
    <property type="evidence" value="ECO:0007669"/>
    <property type="project" value="UniProtKB-KW"/>
</dbReference>
<evidence type="ECO:0000313" key="9">
    <source>
        <dbReference type="Proteomes" id="UP000739538"/>
    </source>
</evidence>